<dbReference type="Proteomes" id="UP001213799">
    <property type="component" value="Unassembled WGS sequence"/>
</dbReference>
<proteinExistence type="predicted"/>
<gene>
    <name evidence="1" type="ORF">N7537_009994</name>
</gene>
<dbReference type="PANTHER" id="PTHR38797">
    <property type="entry name" value="NUCLEAR PORE COMPLEX PROTEIN NUP85-RELATED"/>
    <property type="match status" value="1"/>
</dbReference>
<evidence type="ECO:0000313" key="1">
    <source>
        <dbReference type="EMBL" id="KAJ5593090.1"/>
    </source>
</evidence>
<dbReference type="AlphaFoldDB" id="A0AAD6DTT7"/>
<organism evidence="1 2">
    <name type="scientific">Penicillium hordei</name>
    <dbReference type="NCBI Taxonomy" id="40994"/>
    <lineage>
        <taxon>Eukaryota</taxon>
        <taxon>Fungi</taxon>
        <taxon>Dikarya</taxon>
        <taxon>Ascomycota</taxon>
        <taxon>Pezizomycotina</taxon>
        <taxon>Eurotiomycetes</taxon>
        <taxon>Eurotiomycetidae</taxon>
        <taxon>Eurotiales</taxon>
        <taxon>Aspergillaceae</taxon>
        <taxon>Penicillium</taxon>
    </lineage>
</organism>
<reference evidence="1" key="1">
    <citation type="journal article" date="2023" name="IMA Fungus">
        <title>Comparative genomic study of the Penicillium genus elucidates a diverse pangenome and 15 lateral gene transfer events.</title>
        <authorList>
            <person name="Petersen C."/>
            <person name="Sorensen T."/>
            <person name="Nielsen M.R."/>
            <person name="Sondergaard T.E."/>
            <person name="Sorensen J.L."/>
            <person name="Fitzpatrick D.A."/>
            <person name="Frisvad J.C."/>
            <person name="Nielsen K.L."/>
        </authorList>
    </citation>
    <scope>NUCLEOTIDE SEQUENCE</scope>
    <source>
        <strain evidence="1">IBT 12815</strain>
    </source>
</reference>
<dbReference type="GeneID" id="81591290"/>
<dbReference type="InterPro" id="IPR053204">
    <property type="entry name" value="Oxopyrrolidines_Biosynth-assoc"/>
</dbReference>
<reference evidence="1" key="2">
    <citation type="submission" date="2023-01" db="EMBL/GenBank/DDBJ databases">
        <authorList>
            <person name="Petersen C."/>
        </authorList>
    </citation>
    <scope>NUCLEOTIDE SEQUENCE</scope>
    <source>
        <strain evidence="1">IBT 12815</strain>
    </source>
</reference>
<evidence type="ECO:0000313" key="2">
    <source>
        <dbReference type="Proteomes" id="UP001213799"/>
    </source>
</evidence>
<dbReference type="Pfam" id="PF12311">
    <property type="entry name" value="DUF3632"/>
    <property type="match status" value="1"/>
</dbReference>
<dbReference type="RefSeq" id="XP_056749716.1">
    <property type="nucleotide sequence ID" value="XM_056901048.1"/>
</dbReference>
<protein>
    <submittedName>
        <fullName evidence="1">Uncharacterized protein</fullName>
    </submittedName>
</protein>
<sequence length="341" mass="38772">MSYTNNSYPLRSSRTEKCGLVAPDPTYPRENLEDLRNLLLSISEWYTEGKRSVSLIEDYLLDAWDVLIQTSKMTPSTSPEQDSLVVLISSIKEFGILHRNERDTQDQETTMLSNGQKFWIDLPYLARKMQHSWIIESHQYTTTERANFAVLTAKLCAGGICEAELSFVALWLLRETLEVQRPLTKQLDIPKSENSLSITELLPACFSWLSNAKFKLIKLVAQNYDPTLSMVIESNHQIHMDIGDLAAKANITQPGFSLPRWVFWRLRLKELSRCGDAVIAKLAEQSFSEMVHTGVVLGIVVHGERNYFEKVSEALTAEFKAKGMTETVDTSDININMDWAD</sequence>
<dbReference type="EMBL" id="JAQJAE010000005">
    <property type="protein sequence ID" value="KAJ5593090.1"/>
    <property type="molecule type" value="Genomic_DNA"/>
</dbReference>
<dbReference type="PANTHER" id="PTHR38797:SF7">
    <property type="entry name" value="TRANSCRIPTION FACTOR DOMAIN-CONTAINING PROTEIN"/>
    <property type="match status" value="1"/>
</dbReference>
<accession>A0AAD6DTT7</accession>
<comment type="caution">
    <text evidence="1">The sequence shown here is derived from an EMBL/GenBank/DDBJ whole genome shotgun (WGS) entry which is preliminary data.</text>
</comment>
<dbReference type="InterPro" id="IPR022085">
    <property type="entry name" value="OpdG"/>
</dbReference>
<name>A0AAD6DTT7_9EURO</name>
<keyword evidence="2" id="KW-1185">Reference proteome</keyword>